<dbReference type="EMBL" id="CAJOBC010001022">
    <property type="protein sequence ID" value="CAF3648823.1"/>
    <property type="molecule type" value="Genomic_DNA"/>
</dbReference>
<evidence type="ECO:0000313" key="4">
    <source>
        <dbReference type="EMBL" id="CAF3648823.1"/>
    </source>
</evidence>
<organism evidence="3 5">
    <name type="scientific">Didymodactylos carnosus</name>
    <dbReference type="NCBI Taxonomy" id="1234261"/>
    <lineage>
        <taxon>Eukaryota</taxon>
        <taxon>Metazoa</taxon>
        <taxon>Spiralia</taxon>
        <taxon>Gnathifera</taxon>
        <taxon>Rotifera</taxon>
        <taxon>Eurotatoria</taxon>
        <taxon>Bdelloidea</taxon>
        <taxon>Philodinida</taxon>
        <taxon>Philodinidae</taxon>
        <taxon>Didymodactylos</taxon>
    </lineage>
</organism>
<dbReference type="PROSITE" id="PS50848">
    <property type="entry name" value="START"/>
    <property type="match status" value="1"/>
</dbReference>
<evidence type="ECO:0000313" key="5">
    <source>
        <dbReference type="Proteomes" id="UP000663829"/>
    </source>
</evidence>
<dbReference type="Proteomes" id="UP000663829">
    <property type="component" value="Unassembled WGS sequence"/>
</dbReference>
<dbReference type="Proteomes" id="UP000681722">
    <property type="component" value="Unassembled WGS sequence"/>
</dbReference>
<dbReference type="EMBL" id="CAJNOQ010001022">
    <property type="protein sequence ID" value="CAF0861173.1"/>
    <property type="molecule type" value="Genomic_DNA"/>
</dbReference>
<dbReference type="PANTHER" id="PTHR19308:SF53">
    <property type="entry name" value="CERAMIDE TRANSFER PROTEIN"/>
    <property type="match status" value="1"/>
</dbReference>
<dbReference type="PANTHER" id="PTHR19308">
    <property type="entry name" value="PHOSPHATIDYLCHOLINE TRANSFER PROTEIN"/>
    <property type="match status" value="1"/>
</dbReference>
<name>A0A813X762_9BILA</name>
<reference evidence="3" key="1">
    <citation type="submission" date="2021-02" db="EMBL/GenBank/DDBJ databases">
        <authorList>
            <person name="Nowell W R."/>
        </authorList>
    </citation>
    <scope>NUCLEOTIDE SEQUENCE</scope>
</reference>
<gene>
    <name evidence="3" type="ORF">GPM918_LOCUS6595</name>
    <name evidence="4" type="ORF">SRO942_LOCUS6595</name>
</gene>
<dbReference type="GO" id="GO:0005737">
    <property type="term" value="C:cytoplasm"/>
    <property type="evidence" value="ECO:0007669"/>
    <property type="project" value="UniProtKB-ARBA"/>
</dbReference>
<comment type="caution">
    <text evidence="3">The sequence shown here is derived from an EMBL/GenBank/DDBJ whole genome shotgun (WGS) entry which is preliminary data.</text>
</comment>
<dbReference type="InterPro" id="IPR002913">
    <property type="entry name" value="START_lipid-bd_dom"/>
</dbReference>
<dbReference type="Pfam" id="PF01852">
    <property type="entry name" value="START"/>
    <property type="match status" value="1"/>
</dbReference>
<evidence type="ECO:0000256" key="1">
    <source>
        <dbReference type="SAM" id="MobiDB-lite"/>
    </source>
</evidence>
<protein>
    <recommendedName>
        <fullName evidence="2">START domain-containing protein</fullName>
    </recommendedName>
</protein>
<dbReference type="AlphaFoldDB" id="A0A813X762"/>
<feature type="compositionally biased region" description="Polar residues" evidence="1">
    <location>
        <begin position="96"/>
        <end position="123"/>
    </location>
</feature>
<feature type="region of interest" description="Disordered" evidence="1">
    <location>
        <begin position="84"/>
        <end position="123"/>
    </location>
</feature>
<dbReference type="SMART" id="SM00234">
    <property type="entry name" value="START"/>
    <property type="match status" value="1"/>
</dbReference>
<accession>A0A813X762</accession>
<dbReference type="GO" id="GO:0035621">
    <property type="term" value="P:ER to Golgi ceramide transport"/>
    <property type="evidence" value="ECO:0007669"/>
    <property type="project" value="TreeGrafter"/>
</dbReference>
<dbReference type="GO" id="GO:0008289">
    <property type="term" value="F:lipid binding"/>
    <property type="evidence" value="ECO:0007669"/>
    <property type="project" value="InterPro"/>
</dbReference>
<proteinExistence type="predicted"/>
<evidence type="ECO:0000259" key="2">
    <source>
        <dbReference type="PROSITE" id="PS50848"/>
    </source>
</evidence>
<dbReference type="SUPFAM" id="SSF55961">
    <property type="entry name" value="Bet v1-like"/>
    <property type="match status" value="1"/>
</dbReference>
<evidence type="ECO:0000313" key="3">
    <source>
        <dbReference type="EMBL" id="CAF0861173.1"/>
    </source>
</evidence>
<dbReference type="InterPro" id="IPR051213">
    <property type="entry name" value="START_lipid_transfer"/>
</dbReference>
<sequence>MSLTAEVENNNIVIMKSTKKSFHIPPSYTFTSLSSSRRTTSLSTIVHPIGSTSSYRSPHISSALSPQIQCQLKPQPTSVGIHTTSKVDNNDDYVTPPTSVKDSNPFLSTTENGISSSSPKKKSVNITVKQNHLSTQPLTTQLINSTATATINTNSNAISKVSAQKETAKHKSHRLSNEIERIVQDHLKYDRENVSDLWELIHHEGEMKVYRREVEENGIVVDPLKCFHTVKGVTGREICHYFFDPTYRMDWETTLDSTKVIETLDKDNPDTLIFFQLHKRVWPSAQRDSCFWSHIRCVSTGEEDQPLWIVVNYTTDHAQAPIKSPFVRLVANVALTCETQIIEPPLNPKDIKRENLLCKLTYVAFVNPGGWAPAAALRAIAKREYPKFLKRFTSYVIEQTRDQPILF</sequence>
<feature type="domain" description="START" evidence="2">
    <location>
        <begin position="195"/>
        <end position="401"/>
    </location>
</feature>
<keyword evidence="5" id="KW-1185">Reference proteome</keyword>
<dbReference type="InterPro" id="IPR023393">
    <property type="entry name" value="START-like_dom_sf"/>
</dbReference>
<dbReference type="OrthoDB" id="2344588at2759"/>
<dbReference type="Gene3D" id="3.30.530.20">
    <property type="match status" value="1"/>
</dbReference>